<name>A0A286HLD9_9HYPH</name>
<dbReference type="EMBL" id="OCPC01000001">
    <property type="protein sequence ID" value="SOE08615.1"/>
    <property type="molecule type" value="Genomic_DNA"/>
</dbReference>
<evidence type="ECO:0000259" key="4">
    <source>
        <dbReference type="PROSITE" id="PS51898"/>
    </source>
</evidence>
<gene>
    <name evidence="5" type="ORF">SAMN05877838_0341</name>
</gene>
<dbReference type="SUPFAM" id="SSF56349">
    <property type="entry name" value="DNA breaking-rejoining enzymes"/>
    <property type="match status" value="1"/>
</dbReference>
<dbReference type="GO" id="GO:0003677">
    <property type="term" value="F:DNA binding"/>
    <property type="evidence" value="ECO:0007669"/>
    <property type="project" value="UniProtKB-KW"/>
</dbReference>
<organism evidence="5 6">
    <name type="scientific">Hoeflea halophila</name>
    <dbReference type="NCBI Taxonomy" id="714899"/>
    <lineage>
        <taxon>Bacteria</taxon>
        <taxon>Pseudomonadati</taxon>
        <taxon>Pseudomonadota</taxon>
        <taxon>Alphaproteobacteria</taxon>
        <taxon>Hyphomicrobiales</taxon>
        <taxon>Rhizobiaceae</taxon>
        <taxon>Hoeflea</taxon>
    </lineage>
</organism>
<accession>A0A286HLD9</accession>
<feature type="domain" description="Tyr recombinase" evidence="4">
    <location>
        <begin position="161"/>
        <end position="326"/>
    </location>
</feature>
<evidence type="ECO:0000313" key="5">
    <source>
        <dbReference type="EMBL" id="SOE08615.1"/>
    </source>
</evidence>
<dbReference type="PANTHER" id="PTHR30349">
    <property type="entry name" value="PHAGE INTEGRASE-RELATED"/>
    <property type="match status" value="1"/>
</dbReference>
<evidence type="ECO:0000313" key="6">
    <source>
        <dbReference type="Proteomes" id="UP000219465"/>
    </source>
</evidence>
<dbReference type="Pfam" id="PF00589">
    <property type="entry name" value="Phage_integrase"/>
    <property type="match status" value="1"/>
</dbReference>
<evidence type="ECO:0000256" key="3">
    <source>
        <dbReference type="ARBA" id="ARBA00023172"/>
    </source>
</evidence>
<dbReference type="Proteomes" id="UP000219465">
    <property type="component" value="Unassembled WGS sequence"/>
</dbReference>
<dbReference type="Gene3D" id="1.10.150.130">
    <property type="match status" value="1"/>
</dbReference>
<dbReference type="OrthoDB" id="6388170at2"/>
<dbReference type="RefSeq" id="WP_097104419.1">
    <property type="nucleotide sequence ID" value="NZ_OCPC01000001.1"/>
</dbReference>
<protein>
    <submittedName>
        <fullName evidence="5">Site-specific recombinase XerD</fullName>
    </submittedName>
</protein>
<dbReference type="InterPro" id="IPR011010">
    <property type="entry name" value="DNA_brk_join_enz"/>
</dbReference>
<keyword evidence="6" id="KW-1185">Reference proteome</keyword>
<keyword evidence="3" id="KW-0233">DNA recombination</keyword>
<dbReference type="GO" id="GO:0006310">
    <property type="term" value="P:DNA recombination"/>
    <property type="evidence" value="ECO:0007669"/>
    <property type="project" value="UniProtKB-KW"/>
</dbReference>
<evidence type="ECO:0000256" key="1">
    <source>
        <dbReference type="ARBA" id="ARBA00022908"/>
    </source>
</evidence>
<dbReference type="InterPro" id="IPR050090">
    <property type="entry name" value="Tyrosine_recombinase_XerCD"/>
</dbReference>
<proteinExistence type="predicted"/>
<dbReference type="InterPro" id="IPR010998">
    <property type="entry name" value="Integrase_recombinase_N"/>
</dbReference>
<evidence type="ECO:0000256" key="2">
    <source>
        <dbReference type="ARBA" id="ARBA00023125"/>
    </source>
</evidence>
<dbReference type="PROSITE" id="PS51898">
    <property type="entry name" value="TYR_RECOMBINASE"/>
    <property type="match status" value="1"/>
</dbReference>
<dbReference type="GO" id="GO:0015074">
    <property type="term" value="P:DNA integration"/>
    <property type="evidence" value="ECO:0007669"/>
    <property type="project" value="UniProtKB-KW"/>
</dbReference>
<dbReference type="InterPro" id="IPR002104">
    <property type="entry name" value="Integrase_catalytic"/>
</dbReference>
<dbReference type="PANTHER" id="PTHR30349:SF94">
    <property type="entry name" value="INTEGRASE_RECOMBINASE HI_1414-RELATED"/>
    <property type="match status" value="1"/>
</dbReference>
<keyword evidence="1" id="KW-0229">DNA integration</keyword>
<reference evidence="6" key="1">
    <citation type="submission" date="2017-08" db="EMBL/GenBank/DDBJ databases">
        <authorList>
            <person name="Varghese N."/>
            <person name="Submissions S."/>
        </authorList>
    </citation>
    <scope>NUCLEOTIDE SEQUENCE [LARGE SCALE GENOMIC DNA]</scope>
    <source>
        <strain evidence="6">KCTC 23107</strain>
    </source>
</reference>
<dbReference type="AlphaFoldDB" id="A0A286HLD9"/>
<sequence length="330" mass="37818">MASIRKHGTGWQAQVRKLGHAAVVKTFRKKTDAEAWARQTEIAIERGEYAAPKQTHTSPPLSDLLFRYLEQCTATKRGAVSETYRIKTMLKHPMARLPVSRLKASAIAAYRDERLKIVTPSSVRRELVILRHCLEVARREWGVPLSDNPVRQIQMPSESNARERRVSRNEIAALIKGLSRTRNEWVAPVVWFALATGMRRGEILGLAWDNVDLDARTAKILRTKNGHARTIPLSEDAIKVLVKLPREGDQVFPISENAFRLSWERLKRRAGLIDLRFHDLRHEAVSRFFELGLNVPEVALISGHRDVRMLFRYTHPKAHELARKMKAKQD</sequence>
<dbReference type="Gene3D" id="1.10.443.10">
    <property type="entry name" value="Intergrase catalytic core"/>
    <property type="match status" value="1"/>
</dbReference>
<dbReference type="CDD" id="cd00796">
    <property type="entry name" value="INT_Rci_Hp1_C"/>
    <property type="match status" value="1"/>
</dbReference>
<keyword evidence="2" id="KW-0238">DNA-binding</keyword>
<dbReference type="InterPro" id="IPR013762">
    <property type="entry name" value="Integrase-like_cat_sf"/>
</dbReference>